<dbReference type="PaxDb" id="226186-BT_2633"/>
<proteinExistence type="predicted"/>
<dbReference type="AlphaFoldDB" id="Q8A4G6"/>
<dbReference type="EnsemblBacteria" id="AAO77740">
    <property type="protein sequence ID" value="AAO77740"/>
    <property type="gene ID" value="BT_2633"/>
</dbReference>
<sequence>MSASFSNNACYMDVMIEIISLRLRLAIASSDRVPLWPFPSRQYMPTRPGWSRWRHPTVVVEPMRNQNFSYHKCNNKIDSSKHISTLSH</sequence>
<dbReference type="Proteomes" id="UP000001414">
    <property type="component" value="Chromosome"/>
</dbReference>
<name>Q8A4G6_BACTN</name>
<keyword evidence="2" id="KW-1185">Reference proteome</keyword>
<reference evidence="1 2" key="1">
    <citation type="journal article" date="2003" name="Science">
        <title>A genomic view of the human-Bacteroides thetaiotaomicron symbiosis.</title>
        <authorList>
            <person name="Xu J."/>
            <person name="Bjursell M.K."/>
            <person name="Himrod J."/>
            <person name="Deng S."/>
            <person name="Carmichael L.K."/>
            <person name="Chiang H.C."/>
            <person name="Hooper L.V."/>
            <person name="Gordon J.I."/>
        </authorList>
    </citation>
    <scope>NUCLEOTIDE SEQUENCE [LARGE SCALE GENOMIC DNA]</scope>
    <source>
        <strain evidence="2">ATCC 29148 / DSM 2079 / JCM 5827 / CCUG 10774 / NCTC 10582 / VPI-5482 / E50</strain>
    </source>
</reference>
<dbReference type="EMBL" id="AE015928">
    <property type="protein sequence ID" value="AAO77740.1"/>
    <property type="molecule type" value="Genomic_DNA"/>
</dbReference>
<evidence type="ECO:0000313" key="2">
    <source>
        <dbReference type="Proteomes" id="UP000001414"/>
    </source>
</evidence>
<organism evidence="1 2">
    <name type="scientific">Bacteroides thetaiotaomicron (strain ATCC 29148 / DSM 2079 / JCM 5827 / CCUG 10774 / NCTC 10582 / VPI-5482 / E50)</name>
    <dbReference type="NCBI Taxonomy" id="226186"/>
    <lineage>
        <taxon>Bacteria</taxon>
        <taxon>Pseudomonadati</taxon>
        <taxon>Bacteroidota</taxon>
        <taxon>Bacteroidia</taxon>
        <taxon>Bacteroidales</taxon>
        <taxon>Bacteroidaceae</taxon>
        <taxon>Bacteroides</taxon>
    </lineage>
</organism>
<evidence type="ECO:0000313" key="1">
    <source>
        <dbReference type="EMBL" id="AAO77740.1"/>
    </source>
</evidence>
<dbReference type="STRING" id="226186.BT_2633"/>
<dbReference type="KEGG" id="bth:BT_2633"/>
<protein>
    <submittedName>
        <fullName evidence="1">Uncharacterized protein</fullName>
    </submittedName>
</protein>
<dbReference type="HOGENOM" id="CLU_2462788_0_0_10"/>
<dbReference type="InParanoid" id="Q8A4G6"/>
<accession>Q8A4G6</accession>
<gene>
    <name evidence="1" type="ordered locus">BT_2633</name>
</gene>
<reference evidence="1 2" key="2">
    <citation type="journal article" date="2009" name="Proc. Natl. Acad. Sci. U.S.A.">
        <title>Characterizing a model human gut microbiota composed of members of its two dominant bacterial phyla.</title>
        <authorList>
            <person name="Mahowald M.A."/>
            <person name="Rey F.E."/>
            <person name="Seedorf H."/>
            <person name="Turnbaugh P.J."/>
            <person name="Fulton R.S."/>
            <person name="Wollam A."/>
            <person name="Shah N."/>
            <person name="Wang C."/>
            <person name="Magrini V."/>
            <person name="Wilson R.K."/>
            <person name="Cantarel B.L."/>
            <person name="Coutinho P.M."/>
            <person name="Henrissat B."/>
            <person name="Crock L.W."/>
            <person name="Russell A."/>
            <person name="Verberkmoes N.C."/>
            <person name="Hettich R.L."/>
            <person name="Gordon J.I."/>
        </authorList>
    </citation>
    <scope>NUCLEOTIDE SEQUENCE [LARGE SCALE GENOMIC DNA]</scope>
    <source>
        <strain evidence="2">ATCC 29148 / DSM 2079 / JCM 5827 / CCUG 10774 / NCTC 10582 / VPI-5482 / E50</strain>
    </source>
</reference>